<accession>A0AAE1K940</accession>
<dbReference type="EMBL" id="JAWQEG010003242">
    <property type="protein sequence ID" value="KAK3867292.1"/>
    <property type="molecule type" value="Genomic_DNA"/>
</dbReference>
<gene>
    <name evidence="2" type="ORF">Pcinc_027242</name>
</gene>
<feature type="region of interest" description="Disordered" evidence="1">
    <location>
        <begin position="351"/>
        <end position="421"/>
    </location>
</feature>
<organism evidence="2 3">
    <name type="scientific">Petrolisthes cinctipes</name>
    <name type="common">Flat porcelain crab</name>
    <dbReference type="NCBI Taxonomy" id="88211"/>
    <lineage>
        <taxon>Eukaryota</taxon>
        <taxon>Metazoa</taxon>
        <taxon>Ecdysozoa</taxon>
        <taxon>Arthropoda</taxon>
        <taxon>Crustacea</taxon>
        <taxon>Multicrustacea</taxon>
        <taxon>Malacostraca</taxon>
        <taxon>Eumalacostraca</taxon>
        <taxon>Eucarida</taxon>
        <taxon>Decapoda</taxon>
        <taxon>Pleocyemata</taxon>
        <taxon>Anomura</taxon>
        <taxon>Galatheoidea</taxon>
        <taxon>Porcellanidae</taxon>
        <taxon>Petrolisthes</taxon>
    </lineage>
</organism>
<feature type="compositionally biased region" description="Polar residues" evidence="1">
    <location>
        <begin position="369"/>
        <end position="379"/>
    </location>
</feature>
<keyword evidence="3" id="KW-1185">Reference proteome</keyword>
<reference evidence="2" key="1">
    <citation type="submission" date="2023-10" db="EMBL/GenBank/DDBJ databases">
        <title>Genome assemblies of two species of porcelain crab, Petrolisthes cinctipes and Petrolisthes manimaculis (Anomura: Porcellanidae).</title>
        <authorList>
            <person name="Angst P."/>
        </authorList>
    </citation>
    <scope>NUCLEOTIDE SEQUENCE</scope>
    <source>
        <strain evidence="2">PB745_01</strain>
        <tissue evidence="2">Gill</tissue>
    </source>
</reference>
<dbReference type="AlphaFoldDB" id="A0AAE1K940"/>
<feature type="region of interest" description="Disordered" evidence="1">
    <location>
        <begin position="265"/>
        <end position="296"/>
    </location>
</feature>
<evidence type="ECO:0000313" key="2">
    <source>
        <dbReference type="EMBL" id="KAK3867292.1"/>
    </source>
</evidence>
<dbReference type="Proteomes" id="UP001286313">
    <property type="component" value="Unassembled WGS sequence"/>
</dbReference>
<comment type="caution">
    <text evidence="2">The sequence shown here is derived from an EMBL/GenBank/DDBJ whole genome shotgun (WGS) entry which is preliminary data.</text>
</comment>
<evidence type="ECO:0000256" key="1">
    <source>
        <dbReference type="SAM" id="MobiDB-lite"/>
    </source>
</evidence>
<protein>
    <submittedName>
        <fullName evidence="2">Uncharacterized protein</fullName>
    </submittedName>
</protein>
<feature type="compositionally biased region" description="Polar residues" evidence="1">
    <location>
        <begin position="351"/>
        <end position="361"/>
    </location>
</feature>
<name>A0AAE1K940_PETCI</name>
<proteinExistence type="predicted"/>
<sequence>MDDSNSIEASGAFGIPKWIMKKGMRYEVDDFIVSPPTNDDEGFMRLRYGRYPSQRHHHLSPVDGAQSDLAMTVEVVDGAGVRRNSNSQDTFGHGATITFGPGVLSAEATPFSSPLLTPEPVSESSQTSQLRLVEKCKDVKTASAQDNVFPEFQSFVTIDEESTQPSRSFAVSGCETLEKLSPRPSLESFLENGENIRKINPEDLLSTRQLNTAEVRADDRPKTPTHQHPKVFGIPVETIASSVRKISSTTRPCLDSLLHEGEVKEKLSGVGESQSSEDSPEITPKHTPIPSPVLPRKIPGIAMEKMSRKVSAHSYFCTKPFNPQDLQQQEIGNENNSSVQSYFSNRTYLQEKQQGFPSSEQESARGVISLSSTASAQNQKLEEGTNLAQALDLSGKVIGKKRQRPKPSALREMNFWAPTSM</sequence>
<evidence type="ECO:0000313" key="3">
    <source>
        <dbReference type="Proteomes" id="UP001286313"/>
    </source>
</evidence>